<evidence type="ECO:0000256" key="2">
    <source>
        <dbReference type="ARBA" id="ARBA00008978"/>
    </source>
</evidence>
<evidence type="ECO:0000256" key="10">
    <source>
        <dbReference type="ARBA" id="ARBA00047761"/>
    </source>
</evidence>
<protein>
    <recommendedName>
        <fullName evidence="4">protein-serine/threonine phosphatase</fullName>
        <ecNumber evidence="4">3.1.3.16</ecNumber>
    </recommendedName>
    <alternativeName>
        <fullName evidence="9">Suppressor of SUA7 protein 2 homolog</fullName>
    </alternativeName>
</protein>
<dbReference type="InterPro" id="IPR006811">
    <property type="entry name" value="RNA_pol_II_suA"/>
</dbReference>
<dbReference type="EC" id="3.1.3.16" evidence="4"/>
<dbReference type="Gene3D" id="3.40.50.2300">
    <property type="match status" value="2"/>
</dbReference>
<dbReference type="Proteomes" id="UP001583172">
    <property type="component" value="Unassembled WGS sequence"/>
</dbReference>
<evidence type="ECO:0000256" key="12">
    <source>
        <dbReference type="SAM" id="MobiDB-lite"/>
    </source>
</evidence>
<name>A0ABR3V632_HUMIN</name>
<gene>
    <name evidence="13" type="ORF">VTJ49DRAFT_4104</name>
</gene>
<evidence type="ECO:0000256" key="4">
    <source>
        <dbReference type="ARBA" id="ARBA00013081"/>
    </source>
</evidence>
<evidence type="ECO:0000256" key="8">
    <source>
        <dbReference type="ARBA" id="ARBA00023242"/>
    </source>
</evidence>
<evidence type="ECO:0000256" key="9">
    <source>
        <dbReference type="ARBA" id="ARBA00031385"/>
    </source>
</evidence>
<accession>A0ABR3V632</accession>
<comment type="subunit">
    <text evidence="3">Component of the cleavage and polyadenylation factor (CPF) complex.</text>
</comment>
<keyword evidence="7" id="KW-0904">Protein phosphatase</keyword>
<evidence type="ECO:0000256" key="3">
    <source>
        <dbReference type="ARBA" id="ARBA00011527"/>
    </source>
</evidence>
<comment type="catalytic activity">
    <reaction evidence="11">
        <text>O-phospho-L-threonyl-[protein] + H2O = L-threonyl-[protein] + phosphate</text>
        <dbReference type="Rhea" id="RHEA:47004"/>
        <dbReference type="Rhea" id="RHEA-COMP:11060"/>
        <dbReference type="Rhea" id="RHEA-COMP:11605"/>
        <dbReference type="ChEBI" id="CHEBI:15377"/>
        <dbReference type="ChEBI" id="CHEBI:30013"/>
        <dbReference type="ChEBI" id="CHEBI:43474"/>
        <dbReference type="ChEBI" id="CHEBI:61977"/>
        <dbReference type="EC" id="3.1.3.16"/>
    </reaction>
</comment>
<feature type="compositionally biased region" description="Low complexity" evidence="12">
    <location>
        <begin position="82"/>
        <end position="97"/>
    </location>
</feature>
<evidence type="ECO:0000313" key="13">
    <source>
        <dbReference type="EMBL" id="KAL1837222.1"/>
    </source>
</evidence>
<comment type="subcellular location">
    <subcellularLocation>
        <location evidence="1">Nucleus</location>
    </subcellularLocation>
</comment>
<evidence type="ECO:0000256" key="6">
    <source>
        <dbReference type="ARBA" id="ARBA00022801"/>
    </source>
</evidence>
<comment type="catalytic activity">
    <reaction evidence="10">
        <text>O-phospho-L-seryl-[protein] + H2O = L-seryl-[protein] + phosphate</text>
        <dbReference type="Rhea" id="RHEA:20629"/>
        <dbReference type="Rhea" id="RHEA-COMP:9863"/>
        <dbReference type="Rhea" id="RHEA-COMP:11604"/>
        <dbReference type="ChEBI" id="CHEBI:15377"/>
        <dbReference type="ChEBI" id="CHEBI:29999"/>
        <dbReference type="ChEBI" id="CHEBI:43474"/>
        <dbReference type="ChEBI" id="CHEBI:83421"/>
        <dbReference type="EC" id="3.1.3.16"/>
    </reaction>
</comment>
<keyword evidence="8" id="KW-0539">Nucleus</keyword>
<keyword evidence="14" id="KW-1185">Reference proteome</keyword>
<evidence type="ECO:0000256" key="5">
    <source>
        <dbReference type="ARBA" id="ARBA00022664"/>
    </source>
</evidence>
<reference evidence="13 14" key="1">
    <citation type="journal article" date="2024" name="Commun. Biol.">
        <title>Comparative genomic analysis of thermophilic fungi reveals convergent evolutionary adaptations and gene losses.</title>
        <authorList>
            <person name="Steindorff A.S."/>
            <person name="Aguilar-Pontes M.V."/>
            <person name="Robinson A.J."/>
            <person name="Andreopoulos B."/>
            <person name="LaButti K."/>
            <person name="Kuo A."/>
            <person name="Mondo S."/>
            <person name="Riley R."/>
            <person name="Otillar R."/>
            <person name="Haridas S."/>
            <person name="Lipzen A."/>
            <person name="Grimwood J."/>
            <person name="Schmutz J."/>
            <person name="Clum A."/>
            <person name="Reid I.D."/>
            <person name="Moisan M.C."/>
            <person name="Butler G."/>
            <person name="Nguyen T.T.M."/>
            <person name="Dewar K."/>
            <person name="Conant G."/>
            <person name="Drula E."/>
            <person name="Henrissat B."/>
            <person name="Hansel C."/>
            <person name="Singer S."/>
            <person name="Hutchinson M.I."/>
            <person name="de Vries R.P."/>
            <person name="Natvig D.O."/>
            <person name="Powell A.J."/>
            <person name="Tsang A."/>
            <person name="Grigoriev I.V."/>
        </authorList>
    </citation>
    <scope>NUCLEOTIDE SEQUENCE [LARGE SCALE GENOMIC DNA]</scope>
    <source>
        <strain evidence="13 14">CBS 620.91</strain>
    </source>
</reference>
<keyword evidence="5" id="KW-0507">mRNA processing</keyword>
<evidence type="ECO:0000256" key="11">
    <source>
        <dbReference type="ARBA" id="ARBA00048336"/>
    </source>
</evidence>
<evidence type="ECO:0000313" key="14">
    <source>
        <dbReference type="Proteomes" id="UP001583172"/>
    </source>
</evidence>
<sequence length="342" mass="37517">MPAPSLLESFHSTQQNFDTPFETSRLLQHSEQVNTAPAIAIHNEDIASWLSVSPSPGGPPPHSSIILNETAYSARDPSTFHSTMASTDGSAGSSAAAPQIEQNSASGFKLKFCTVCASNQNRSMEGHLRLAQANYPVISFGTGSLVRLPGPTQSQPNVYKFNQTSYDSIYRELEAKDPRLYQANGLLNMLGRNRAIKWGPERWQDWQIGAPRVKQLDQKDQGAAGMEAGVPDIVITCEERCWDAVVDDLMHRGAPLNRPVHVINIDIRDNHRDASIGGSAIVDLADSLNKVAVEERERVGPAVFDAGGAASRASFDERVPEVVSEWQERWPDLPATWTLAWF</sequence>
<comment type="similarity">
    <text evidence="2">Belongs to the SSU72 phosphatase family.</text>
</comment>
<dbReference type="PANTHER" id="PTHR20383">
    <property type="entry name" value="RNA POLYMERASE II SUBUNIT A C-TERMINAL DOMAIN PHOSPHATASE"/>
    <property type="match status" value="1"/>
</dbReference>
<evidence type="ECO:0000256" key="7">
    <source>
        <dbReference type="ARBA" id="ARBA00022912"/>
    </source>
</evidence>
<proteinExistence type="inferred from homology"/>
<keyword evidence="6" id="KW-0378">Hydrolase</keyword>
<dbReference type="EMBL" id="JAZGSY010000316">
    <property type="protein sequence ID" value="KAL1837222.1"/>
    <property type="molecule type" value="Genomic_DNA"/>
</dbReference>
<comment type="caution">
    <text evidence="13">The sequence shown here is derived from an EMBL/GenBank/DDBJ whole genome shotgun (WGS) entry which is preliminary data.</text>
</comment>
<evidence type="ECO:0000256" key="1">
    <source>
        <dbReference type="ARBA" id="ARBA00004123"/>
    </source>
</evidence>
<feature type="region of interest" description="Disordered" evidence="12">
    <location>
        <begin position="78"/>
        <end position="98"/>
    </location>
</feature>
<dbReference type="Pfam" id="PF04722">
    <property type="entry name" value="Ssu72"/>
    <property type="match status" value="1"/>
</dbReference>
<organism evidence="13 14">
    <name type="scientific">Humicola insolens</name>
    <name type="common">Soft-rot fungus</name>
    <dbReference type="NCBI Taxonomy" id="85995"/>
    <lineage>
        <taxon>Eukaryota</taxon>
        <taxon>Fungi</taxon>
        <taxon>Dikarya</taxon>
        <taxon>Ascomycota</taxon>
        <taxon>Pezizomycotina</taxon>
        <taxon>Sordariomycetes</taxon>
        <taxon>Sordariomycetidae</taxon>
        <taxon>Sordariales</taxon>
        <taxon>Chaetomiaceae</taxon>
        <taxon>Mycothermus</taxon>
    </lineage>
</organism>